<evidence type="ECO:0000313" key="4">
    <source>
        <dbReference type="Proteomes" id="UP001183420"/>
    </source>
</evidence>
<evidence type="ECO:0000256" key="1">
    <source>
        <dbReference type="SAM" id="SignalP"/>
    </source>
</evidence>
<reference evidence="4" key="1">
    <citation type="submission" date="2023-07" db="EMBL/GenBank/DDBJ databases">
        <title>30 novel species of actinomycetes from the DSMZ collection.</title>
        <authorList>
            <person name="Nouioui I."/>
        </authorList>
    </citation>
    <scope>NUCLEOTIDE SEQUENCE [LARGE SCALE GENOMIC DNA]</scope>
    <source>
        <strain evidence="4">DSM 44918</strain>
    </source>
</reference>
<evidence type="ECO:0000313" key="3">
    <source>
        <dbReference type="EMBL" id="MDT0319703.1"/>
    </source>
</evidence>
<feature type="domain" description="SGNH hydrolase-type esterase" evidence="2">
    <location>
        <begin position="43"/>
        <end position="215"/>
    </location>
</feature>
<feature type="signal peptide" evidence="1">
    <location>
        <begin position="1"/>
        <end position="22"/>
    </location>
</feature>
<organism evidence="3 4">
    <name type="scientific">Streptomyces millisiae</name>
    <dbReference type="NCBI Taxonomy" id="3075542"/>
    <lineage>
        <taxon>Bacteria</taxon>
        <taxon>Bacillati</taxon>
        <taxon>Actinomycetota</taxon>
        <taxon>Actinomycetes</taxon>
        <taxon>Kitasatosporales</taxon>
        <taxon>Streptomycetaceae</taxon>
        <taxon>Streptomyces</taxon>
    </lineage>
</organism>
<dbReference type="InterPro" id="IPR036514">
    <property type="entry name" value="SGNH_hydro_sf"/>
</dbReference>
<dbReference type="InterPro" id="IPR006311">
    <property type="entry name" value="TAT_signal"/>
</dbReference>
<accession>A0ABU2LQ32</accession>
<dbReference type="PANTHER" id="PTHR30383">
    <property type="entry name" value="THIOESTERASE 1/PROTEASE 1/LYSOPHOSPHOLIPASE L1"/>
    <property type="match status" value="1"/>
</dbReference>
<dbReference type="Gene3D" id="3.40.50.1110">
    <property type="entry name" value="SGNH hydrolase"/>
    <property type="match status" value="1"/>
</dbReference>
<protein>
    <submittedName>
        <fullName evidence="3">SGNH/GDSL hydrolase family protein</fullName>
        <ecNumber evidence="3">3.1.-.-</ecNumber>
    </submittedName>
</protein>
<dbReference type="EMBL" id="JAVREM010000016">
    <property type="protein sequence ID" value="MDT0319703.1"/>
    <property type="molecule type" value="Genomic_DNA"/>
</dbReference>
<dbReference type="CDD" id="cd01833">
    <property type="entry name" value="XynB_like"/>
    <property type="match status" value="1"/>
</dbReference>
<name>A0ABU2LQ32_9ACTN</name>
<dbReference type="PANTHER" id="PTHR30383:SF5">
    <property type="entry name" value="SGNH HYDROLASE-TYPE ESTERASE DOMAIN-CONTAINING PROTEIN"/>
    <property type="match status" value="1"/>
</dbReference>
<dbReference type="RefSeq" id="WP_311599140.1">
    <property type="nucleotide sequence ID" value="NZ_JAVREM010000016.1"/>
</dbReference>
<comment type="caution">
    <text evidence="3">The sequence shown here is derived from an EMBL/GenBank/DDBJ whole genome shotgun (WGS) entry which is preliminary data.</text>
</comment>
<evidence type="ECO:0000259" key="2">
    <source>
        <dbReference type="Pfam" id="PF13472"/>
    </source>
</evidence>
<feature type="chain" id="PRO_5045253047" evidence="1">
    <location>
        <begin position="23"/>
        <end position="242"/>
    </location>
</feature>
<dbReference type="PROSITE" id="PS51318">
    <property type="entry name" value="TAT"/>
    <property type="match status" value="1"/>
</dbReference>
<keyword evidence="4" id="KW-1185">Reference proteome</keyword>
<sequence>MASRRQLLAGAFALAAAPTAIGATTAHAAARPGAAAGVRVMPLGDSITDGFNVPGGYRIGLWDRLVAAGTTVDFVGSMSNGPSSLGDRDHEGHSGWTIAGIDANVSRWLSTYAPQTILLHIGTNDIYGSDPGGAPNRLATLVNRITTQLPQSWLFLATITPLPAWDQTVRSFNATIPGIVQNQVNAGRRVRLVDMYAALTNADIADGVHPNATGYNKMAAAWYTALRAVPGSTGTAATARTA</sequence>
<dbReference type="InterPro" id="IPR013830">
    <property type="entry name" value="SGNH_hydro"/>
</dbReference>
<keyword evidence="3" id="KW-0378">Hydrolase</keyword>
<dbReference type="EC" id="3.1.-.-" evidence="3"/>
<dbReference type="Proteomes" id="UP001183420">
    <property type="component" value="Unassembled WGS sequence"/>
</dbReference>
<dbReference type="Pfam" id="PF13472">
    <property type="entry name" value="Lipase_GDSL_2"/>
    <property type="match status" value="1"/>
</dbReference>
<dbReference type="InterPro" id="IPR051532">
    <property type="entry name" value="Ester_Hydrolysis_Enzymes"/>
</dbReference>
<dbReference type="GO" id="GO:0016787">
    <property type="term" value="F:hydrolase activity"/>
    <property type="evidence" value="ECO:0007669"/>
    <property type="project" value="UniProtKB-KW"/>
</dbReference>
<gene>
    <name evidence="3" type="ORF">RNC47_15290</name>
</gene>
<proteinExistence type="predicted"/>
<keyword evidence="1" id="KW-0732">Signal</keyword>
<dbReference type="SUPFAM" id="SSF52266">
    <property type="entry name" value="SGNH hydrolase"/>
    <property type="match status" value="1"/>
</dbReference>